<reference evidence="3 4" key="2">
    <citation type="submission" date="2020-02" db="EMBL/GenBank/DDBJ databases">
        <title>The new genus of Enterobacteriales.</title>
        <authorList>
            <person name="Kim I.S."/>
        </authorList>
    </citation>
    <scope>NUCLEOTIDE SEQUENCE [LARGE SCALE GENOMIC DNA]</scope>
    <source>
        <strain evidence="3 4">SAP-6</strain>
    </source>
</reference>
<feature type="coiled-coil region" evidence="1">
    <location>
        <begin position="81"/>
        <end position="115"/>
    </location>
</feature>
<feature type="compositionally biased region" description="Gly residues" evidence="2">
    <location>
        <begin position="369"/>
        <end position="378"/>
    </location>
</feature>
<sequence length="513" mass="52795">MKMKSNALVKLLVPLALLGTVLIGVKACSPTDEKARIPSKTGNVLAELSPEDLKSMGIEGDTPQDTLRTLVGSLKTVTSRQNQLDADNKTLAEENKNLKQTNQNVDERINQAVATSQSQAIKEQGQLKGQVEELTSQVGSLLQRLKDNGDHGGSASTGNASGPGSDIPVGLGLEGGGAGYGTPSSAGDGLLWVEPKDGVAVDASGKPVGTGNSNSASGFNFATSFMEDNAITRQKAELANKTGGGQTLSGNKAAEGPVDPVYTLPENATLIGSRAMTALLGRVPIDGKVIDPYPFKVLIGKDNLTANGIDLPDVQGAIVSGTATGDWTLSCVRGSVTSITFVFTDGTVRTLPRPSGQTETAGNQSGSNGSNGGNSGGIGWLSDENGIPCLSGERKSNASTYLPTLFTLSAGSAAGDALAQNQNTSQSNGFGGVTSTLTGDAGQAVLGKAVSGGMKETVDWVKARYGQTFDAIYVPPGMKVAVHITRQLAIDYEEKGRKVKYDFSLSQAGTGLD</sequence>
<name>A0A845SMX0_9GAMM</name>
<dbReference type="NCBIfam" id="TIGR03752">
    <property type="entry name" value="conj_TIGR03752"/>
    <property type="match status" value="1"/>
</dbReference>
<dbReference type="AlphaFoldDB" id="A0A845SMX0"/>
<dbReference type="InterPro" id="IPR021207">
    <property type="entry name" value="Integr_conj_element_PFL4705"/>
</dbReference>
<evidence type="ECO:0000313" key="3">
    <source>
        <dbReference type="EMBL" id="NDL64264.1"/>
    </source>
</evidence>
<evidence type="ECO:0000256" key="2">
    <source>
        <dbReference type="SAM" id="MobiDB-lite"/>
    </source>
</evidence>
<evidence type="ECO:0000256" key="1">
    <source>
        <dbReference type="SAM" id="Coils"/>
    </source>
</evidence>
<accession>A0A845SMX0</accession>
<feature type="region of interest" description="Disordered" evidence="2">
    <location>
        <begin position="348"/>
        <end position="378"/>
    </location>
</feature>
<feature type="region of interest" description="Disordered" evidence="2">
    <location>
        <begin position="144"/>
        <end position="180"/>
    </location>
</feature>
<gene>
    <name evidence="3" type="ORF">GRH90_16105</name>
</gene>
<keyword evidence="1" id="KW-0175">Coiled coil</keyword>
<organism evidence="3 4">
    <name type="scientific">Acerihabitans arboris</name>
    <dbReference type="NCBI Taxonomy" id="2691583"/>
    <lineage>
        <taxon>Bacteria</taxon>
        <taxon>Pseudomonadati</taxon>
        <taxon>Pseudomonadota</taxon>
        <taxon>Gammaproteobacteria</taxon>
        <taxon>Enterobacterales</taxon>
        <taxon>Pectobacteriaceae</taxon>
        <taxon>Acerihabitans</taxon>
    </lineage>
</organism>
<dbReference type="RefSeq" id="WP_162366979.1">
    <property type="nucleotide sequence ID" value="NZ_WUBS01000011.1"/>
</dbReference>
<evidence type="ECO:0000313" key="4">
    <source>
        <dbReference type="Proteomes" id="UP000461443"/>
    </source>
</evidence>
<comment type="caution">
    <text evidence="3">The sequence shown here is derived from an EMBL/GenBank/DDBJ whole genome shotgun (WGS) entry which is preliminary data.</text>
</comment>
<proteinExistence type="predicted"/>
<dbReference type="Proteomes" id="UP000461443">
    <property type="component" value="Unassembled WGS sequence"/>
</dbReference>
<dbReference type="EMBL" id="WUBS01000011">
    <property type="protein sequence ID" value="NDL64264.1"/>
    <property type="molecule type" value="Genomic_DNA"/>
</dbReference>
<protein>
    <submittedName>
        <fullName evidence="3">TIGR03752 family integrating conjugative element protein</fullName>
    </submittedName>
</protein>
<keyword evidence="4" id="KW-1185">Reference proteome</keyword>
<reference evidence="3 4" key="1">
    <citation type="submission" date="2019-12" db="EMBL/GenBank/DDBJ databases">
        <authorList>
            <person name="Lee S.D."/>
        </authorList>
    </citation>
    <scope>NUCLEOTIDE SEQUENCE [LARGE SCALE GENOMIC DNA]</scope>
    <source>
        <strain evidence="3 4">SAP-6</strain>
    </source>
</reference>